<feature type="compositionally biased region" description="Pro residues" evidence="4">
    <location>
        <begin position="463"/>
        <end position="474"/>
    </location>
</feature>
<dbReference type="InterPro" id="IPR013783">
    <property type="entry name" value="Ig-like_fold"/>
</dbReference>
<dbReference type="InterPro" id="IPR005135">
    <property type="entry name" value="Endo/exonuclease/phosphatase"/>
</dbReference>
<dbReference type="SUPFAM" id="SSF56219">
    <property type="entry name" value="DNase I-like"/>
    <property type="match status" value="1"/>
</dbReference>
<dbReference type="PANTHER" id="PTHR46708:SF2">
    <property type="entry name" value="FIBRONECTIN TYPE-III DOMAIN-CONTAINING PROTEIN"/>
    <property type="match status" value="1"/>
</dbReference>
<keyword evidence="2" id="KW-0378">Hydrolase</keyword>
<protein>
    <recommendedName>
        <fullName evidence="5">Fibronectin type-III domain-containing protein</fullName>
    </recommendedName>
</protein>
<evidence type="ECO:0000313" key="6">
    <source>
        <dbReference type="EMBL" id="KAA1379830.1"/>
    </source>
</evidence>
<dbReference type="GO" id="GO:0000272">
    <property type="term" value="P:polysaccharide catabolic process"/>
    <property type="evidence" value="ECO:0007669"/>
    <property type="project" value="UniProtKB-KW"/>
</dbReference>
<dbReference type="GO" id="GO:0016798">
    <property type="term" value="F:hydrolase activity, acting on glycosyl bonds"/>
    <property type="evidence" value="ECO:0007669"/>
    <property type="project" value="UniProtKB-KW"/>
</dbReference>
<evidence type="ECO:0000256" key="1">
    <source>
        <dbReference type="ARBA" id="ARBA00022737"/>
    </source>
</evidence>
<dbReference type="Proteomes" id="UP001515100">
    <property type="component" value="Unassembled WGS sequence"/>
</dbReference>
<proteinExistence type="predicted"/>
<keyword evidence="3" id="KW-0624">Polysaccharide degradation</keyword>
<dbReference type="SUPFAM" id="SSF49265">
    <property type="entry name" value="Fibronectin type III"/>
    <property type="match status" value="1"/>
</dbReference>
<dbReference type="InterPro" id="IPR003961">
    <property type="entry name" value="FN3_dom"/>
</dbReference>
<evidence type="ECO:0000313" key="7">
    <source>
        <dbReference type="Proteomes" id="UP001515100"/>
    </source>
</evidence>
<feature type="domain" description="Fibronectin type-III" evidence="5">
    <location>
        <begin position="100"/>
        <end position="193"/>
    </location>
</feature>
<keyword evidence="1" id="KW-0677">Repeat</keyword>
<comment type="caution">
    <text evidence="6">The sequence shown here is derived from an EMBL/GenBank/DDBJ whole genome shotgun (WGS) entry which is preliminary data.</text>
</comment>
<dbReference type="Pfam" id="PF03372">
    <property type="entry name" value="Exo_endo_phos"/>
    <property type="match status" value="1"/>
</dbReference>
<keyword evidence="3" id="KW-0119">Carbohydrate metabolism</keyword>
<dbReference type="OrthoDB" id="4921630at2"/>
<dbReference type="RefSeq" id="WP_129179718.1">
    <property type="nucleotide sequence ID" value="NZ_JAGIOG010000001.1"/>
</dbReference>
<feature type="region of interest" description="Disordered" evidence="4">
    <location>
        <begin position="455"/>
        <end position="474"/>
    </location>
</feature>
<reference evidence="6" key="1">
    <citation type="submission" date="2019-09" db="EMBL/GenBank/DDBJ databases">
        <authorList>
            <person name="Li J."/>
        </authorList>
    </citation>
    <scope>NUCLEOTIDE SEQUENCE [LARGE SCALE GENOMIC DNA]</scope>
    <source>
        <strain evidence="6">NRBC 14897</strain>
    </source>
</reference>
<dbReference type="InterPro" id="IPR036691">
    <property type="entry name" value="Endo/exonu/phosph_ase_sf"/>
</dbReference>
<dbReference type="Gene3D" id="3.60.10.10">
    <property type="entry name" value="Endonuclease/exonuclease/phosphatase"/>
    <property type="match status" value="1"/>
</dbReference>
<evidence type="ECO:0000256" key="3">
    <source>
        <dbReference type="ARBA" id="ARBA00023326"/>
    </source>
</evidence>
<dbReference type="PROSITE" id="PS50853">
    <property type="entry name" value="FN3"/>
    <property type="match status" value="1"/>
</dbReference>
<evidence type="ECO:0000259" key="5">
    <source>
        <dbReference type="PROSITE" id="PS50853"/>
    </source>
</evidence>
<dbReference type="CDD" id="cd00063">
    <property type="entry name" value="FN3"/>
    <property type="match status" value="2"/>
</dbReference>
<organism evidence="6 7">
    <name type="scientific">Aeromicrobium fastidiosum</name>
    <dbReference type="NCBI Taxonomy" id="52699"/>
    <lineage>
        <taxon>Bacteria</taxon>
        <taxon>Bacillati</taxon>
        <taxon>Actinomycetota</taxon>
        <taxon>Actinomycetes</taxon>
        <taxon>Propionibacteriales</taxon>
        <taxon>Nocardioidaceae</taxon>
        <taxon>Aeromicrobium</taxon>
    </lineage>
</organism>
<dbReference type="Gene3D" id="2.60.40.10">
    <property type="entry name" value="Immunoglobulins"/>
    <property type="match status" value="2"/>
</dbReference>
<sequence length="474" mass="51112">MTYAKQDRLQAPTRVAATPLSPTSVELDWSGAGDVDSYVVKVGADRALTQPVSTRVPATGTKVTIDDLAASTPGVDHFYRVDAVREGEVRSSRTGRFVLKPGNVADLAVTAVSANGYRADWADVPNARQFDVAIARDKGFTKDASAARTVGSASEFVQKGLKPDTKYWIRVRPVNGDQVGAFTAPVALRTSVREASFKIATWNVCSEKCKGYAGRARIMADFLTANEVDIFGLQEAGGVRVGAVTKSIFSGGPRGFVVAEGGAKARYIFFRPDVFEQESGGNFDVGDGRDATWAKFRVRATDRIFYYVDVHLDNGKSKDANARRAREMGRLLSQMALINDTDKPMIYAGDFNSGLHRDADAPGDRMRGAGLRNTELLTKNVENARINTGHTFSTEVLSSGAHIDHIWVTPDFEVDSWKQLVRITGGRYTTPVVSDHNAVSAVVALDAPRKSIGEATPTVEVPADPPATAPPALD</sequence>
<keyword evidence="7" id="KW-1185">Reference proteome</keyword>
<name>A0A641AP18_9ACTN</name>
<accession>A0A641AP18</accession>
<dbReference type="EMBL" id="SDPP02000001">
    <property type="protein sequence ID" value="KAA1379830.1"/>
    <property type="molecule type" value="Genomic_DNA"/>
</dbReference>
<keyword evidence="2" id="KW-0326">Glycosidase</keyword>
<dbReference type="InterPro" id="IPR050991">
    <property type="entry name" value="ECM_Regulatory_Proteins"/>
</dbReference>
<dbReference type="PANTHER" id="PTHR46708">
    <property type="entry name" value="TENASCIN"/>
    <property type="match status" value="1"/>
</dbReference>
<dbReference type="AlphaFoldDB" id="A0A641AP18"/>
<evidence type="ECO:0000256" key="4">
    <source>
        <dbReference type="SAM" id="MobiDB-lite"/>
    </source>
</evidence>
<dbReference type="SMART" id="SM00060">
    <property type="entry name" value="FN3"/>
    <property type="match status" value="2"/>
</dbReference>
<gene>
    <name evidence="6" type="ORF">ESP62_001030</name>
</gene>
<evidence type="ECO:0000256" key="2">
    <source>
        <dbReference type="ARBA" id="ARBA00023295"/>
    </source>
</evidence>
<dbReference type="InterPro" id="IPR036116">
    <property type="entry name" value="FN3_sf"/>
</dbReference>